<evidence type="ECO:0000256" key="2">
    <source>
        <dbReference type="ARBA" id="ARBA00007715"/>
    </source>
</evidence>
<evidence type="ECO:0000256" key="5">
    <source>
        <dbReference type="ARBA" id="ARBA00022824"/>
    </source>
</evidence>
<keyword evidence="11" id="KW-1185">Reference proteome</keyword>
<dbReference type="Pfam" id="PF06417">
    <property type="entry name" value="EMC4"/>
    <property type="match status" value="1"/>
</dbReference>
<evidence type="ECO:0000313" key="11">
    <source>
        <dbReference type="Proteomes" id="UP000186176"/>
    </source>
</evidence>
<feature type="transmembrane region" description="Helical" evidence="9">
    <location>
        <begin position="141"/>
        <end position="161"/>
    </location>
</feature>
<dbReference type="AlphaFoldDB" id="A0A1J4MFG5"/>
<organism evidence="10 11">
    <name type="scientific">Cryptosporidium ubiquitum</name>
    <dbReference type="NCBI Taxonomy" id="857276"/>
    <lineage>
        <taxon>Eukaryota</taxon>
        <taxon>Sar</taxon>
        <taxon>Alveolata</taxon>
        <taxon>Apicomplexa</taxon>
        <taxon>Conoidasida</taxon>
        <taxon>Coccidia</taxon>
        <taxon>Eucoccidiorida</taxon>
        <taxon>Eimeriorina</taxon>
        <taxon>Cryptosporidiidae</taxon>
        <taxon>Cryptosporidium</taxon>
    </lineage>
</organism>
<sequence>MQAKTVNQSEPKGNFDKEMSKSPNVKSKYDTWILHPKQIEKIFDKNPLKQALIGSSNCDSVNQSRVTSCSSYTHPTSSSNPKRKHQDPRLSANKDTETQSTSTQNTTEMCNFDKKAWNIAHLPLKTMGMTFLMLYMSGNNAGIFSILIVSYALVNAVKILIQANKNFLEIERAARKSFAIQKTVYCIYSLLGIAFILFKLGTMGLIPVNRGDFFSDTPSHTFPAYAIGT</sequence>
<comment type="caution">
    <text evidence="10">The sequence shown here is derived from an EMBL/GenBank/DDBJ whole genome shotgun (WGS) entry which is preliminary data.</text>
</comment>
<feature type="transmembrane region" description="Helical" evidence="9">
    <location>
        <begin position="116"/>
        <end position="135"/>
    </location>
</feature>
<evidence type="ECO:0000256" key="4">
    <source>
        <dbReference type="ARBA" id="ARBA00022692"/>
    </source>
</evidence>
<comment type="subcellular location">
    <subcellularLocation>
        <location evidence="1">Endoplasmic reticulum membrane</location>
        <topology evidence="1">Multi-pass membrane protein</topology>
    </subcellularLocation>
</comment>
<dbReference type="RefSeq" id="XP_028874366.1">
    <property type="nucleotide sequence ID" value="XM_029019245.1"/>
</dbReference>
<feature type="compositionally biased region" description="Low complexity" evidence="8">
    <location>
        <begin position="69"/>
        <end position="79"/>
    </location>
</feature>
<comment type="similarity">
    <text evidence="2">Belongs to the EMC4 family.</text>
</comment>
<dbReference type="PANTHER" id="PTHR19315">
    <property type="entry name" value="ER MEMBRANE PROTEIN COMPLEX SUBUNIT 4"/>
    <property type="match status" value="1"/>
</dbReference>
<dbReference type="OrthoDB" id="369569at2759"/>
<dbReference type="GeneID" id="39979024"/>
<evidence type="ECO:0000256" key="9">
    <source>
        <dbReference type="SAM" id="Phobius"/>
    </source>
</evidence>
<feature type="compositionally biased region" description="Polar residues" evidence="8">
    <location>
        <begin position="1"/>
        <end position="11"/>
    </location>
</feature>
<evidence type="ECO:0000256" key="8">
    <source>
        <dbReference type="SAM" id="MobiDB-lite"/>
    </source>
</evidence>
<dbReference type="Proteomes" id="UP000186176">
    <property type="component" value="Unassembled WGS sequence"/>
</dbReference>
<dbReference type="InterPro" id="IPR009445">
    <property type="entry name" value="TMEM85/Emc4"/>
</dbReference>
<reference evidence="10 11" key="1">
    <citation type="submission" date="2016-10" db="EMBL/GenBank/DDBJ databases">
        <title>Reductive evolution of mitochondrial metabolism and differential evolution of invasion-related proteins in Cryptosporidium.</title>
        <authorList>
            <person name="Liu S."/>
            <person name="Roellig D.M."/>
            <person name="Guo Y."/>
            <person name="Li N."/>
            <person name="Frace M.A."/>
            <person name="Tang K."/>
            <person name="Zhang L."/>
            <person name="Feng Y."/>
            <person name="Xiao L."/>
        </authorList>
    </citation>
    <scope>NUCLEOTIDE SEQUENCE [LARGE SCALE GENOMIC DNA]</scope>
    <source>
        <strain evidence="10">39726</strain>
    </source>
</reference>
<feature type="region of interest" description="Disordered" evidence="8">
    <location>
        <begin position="1"/>
        <end position="28"/>
    </location>
</feature>
<keyword evidence="4 9" id="KW-0812">Transmembrane</keyword>
<protein>
    <recommendedName>
        <fullName evidence="3">ER membrane protein complex subunit 4</fullName>
    </recommendedName>
</protein>
<keyword evidence="7 9" id="KW-0472">Membrane</keyword>
<evidence type="ECO:0000256" key="7">
    <source>
        <dbReference type="ARBA" id="ARBA00023136"/>
    </source>
</evidence>
<gene>
    <name evidence="10" type="ORF">cubi_02233</name>
</gene>
<proteinExistence type="inferred from homology"/>
<feature type="region of interest" description="Disordered" evidence="8">
    <location>
        <begin position="69"/>
        <end position="105"/>
    </location>
</feature>
<name>A0A1J4MFG5_9CRYT</name>
<accession>A0A1J4MFG5</accession>
<dbReference type="GO" id="GO:0005789">
    <property type="term" value="C:endoplasmic reticulum membrane"/>
    <property type="evidence" value="ECO:0007669"/>
    <property type="project" value="UniProtKB-SubCell"/>
</dbReference>
<evidence type="ECO:0000256" key="3">
    <source>
        <dbReference type="ARBA" id="ARBA00020820"/>
    </source>
</evidence>
<dbReference type="EMBL" id="LRBP01000017">
    <property type="protein sequence ID" value="OII73002.1"/>
    <property type="molecule type" value="Genomic_DNA"/>
</dbReference>
<keyword evidence="6 9" id="KW-1133">Transmembrane helix</keyword>
<feature type="transmembrane region" description="Helical" evidence="9">
    <location>
        <begin position="182"/>
        <end position="206"/>
    </location>
</feature>
<evidence type="ECO:0000256" key="6">
    <source>
        <dbReference type="ARBA" id="ARBA00022989"/>
    </source>
</evidence>
<evidence type="ECO:0000256" key="1">
    <source>
        <dbReference type="ARBA" id="ARBA00004477"/>
    </source>
</evidence>
<keyword evidence="5" id="KW-0256">Endoplasmic reticulum</keyword>
<dbReference type="VEuPathDB" id="CryptoDB:cubi_02233"/>
<evidence type="ECO:0000313" key="10">
    <source>
        <dbReference type="EMBL" id="OII73002.1"/>
    </source>
</evidence>